<dbReference type="PANTHER" id="PTHR20899">
    <property type="entry name" value="PIERCE HOMOLOG"/>
    <property type="match status" value="1"/>
</dbReference>
<dbReference type="OrthoDB" id="546383at2759"/>
<reference evidence="7" key="1">
    <citation type="submission" date="2013-04" db="EMBL/GenBank/DDBJ databases">
        <authorList>
            <person name="Qu J."/>
            <person name="Murali S.C."/>
            <person name="Bandaranaike D."/>
            <person name="Bellair M."/>
            <person name="Blankenburg K."/>
            <person name="Chao H."/>
            <person name="Dinh H."/>
            <person name="Doddapaneni H."/>
            <person name="Downs B."/>
            <person name="Dugan-Rocha S."/>
            <person name="Elkadiri S."/>
            <person name="Gnanaolivu R.D."/>
            <person name="Hernandez B."/>
            <person name="Javaid M."/>
            <person name="Jayaseelan J.C."/>
            <person name="Lee S."/>
            <person name="Li M."/>
            <person name="Ming W."/>
            <person name="Munidasa M."/>
            <person name="Muniz J."/>
            <person name="Nguyen L."/>
            <person name="Ongeri F."/>
            <person name="Osuji N."/>
            <person name="Pu L.-L."/>
            <person name="Puazo M."/>
            <person name="Qu C."/>
            <person name="Quiroz J."/>
            <person name="Raj R."/>
            <person name="Weissenberger G."/>
            <person name="Xin Y."/>
            <person name="Zou X."/>
            <person name="Han Y."/>
            <person name="Richards S."/>
            <person name="Worley K."/>
            <person name="Muzny D."/>
            <person name="Gibbs R."/>
        </authorList>
    </citation>
    <scope>NUCLEOTIDE SEQUENCE</scope>
    <source>
        <strain evidence="7">Sampled in the wild</strain>
    </source>
</reference>
<comment type="similarity">
    <text evidence="6">Belongs to the PIERCE1 family.</text>
</comment>
<dbReference type="InterPro" id="IPR026507">
    <property type="entry name" value="PIRC1/2"/>
</dbReference>
<dbReference type="AlphaFoldDB" id="A0A8K0KC86"/>
<dbReference type="GO" id="GO:0035082">
    <property type="term" value="P:axoneme assembly"/>
    <property type="evidence" value="ECO:0007669"/>
    <property type="project" value="InterPro"/>
</dbReference>
<evidence type="ECO:0000313" key="7">
    <source>
        <dbReference type="EMBL" id="KAG8232396.1"/>
    </source>
</evidence>
<dbReference type="PANTHER" id="PTHR20899:SF1">
    <property type="entry name" value="PIERCER OF MICROTUBULE WALL 1 PROTEIN"/>
    <property type="match status" value="1"/>
</dbReference>
<protein>
    <submittedName>
        <fullName evidence="7">Uncharacterized protein</fullName>
    </submittedName>
</protein>
<proteinExistence type="inferred from homology"/>
<dbReference type="Pfam" id="PF14892">
    <property type="entry name" value="PIRC1_2"/>
    <property type="match status" value="1"/>
</dbReference>
<evidence type="ECO:0000313" key="8">
    <source>
        <dbReference type="Proteomes" id="UP000792457"/>
    </source>
</evidence>
<organism evidence="7 8">
    <name type="scientific">Ladona fulva</name>
    <name type="common">Scarce chaser dragonfly</name>
    <name type="synonym">Libellula fulva</name>
    <dbReference type="NCBI Taxonomy" id="123851"/>
    <lineage>
        <taxon>Eukaryota</taxon>
        <taxon>Metazoa</taxon>
        <taxon>Ecdysozoa</taxon>
        <taxon>Arthropoda</taxon>
        <taxon>Hexapoda</taxon>
        <taxon>Insecta</taxon>
        <taxon>Pterygota</taxon>
        <taxon>Palaeoptera</taxon>
        <taxon>Odonata</taxon>
        <taxon>Epiprocta</taxon>
        <taxon>Anisoptera</taxon>
        <taxon>Libelluloidea</taxon>
        <taxon>Libellulidae</taxon>
        <taxon>Ladona</taxon>
    </lineage>
</organism>
<comment type="subcellular location">
    <subcellularLocation>
        <location evidence="1">Cell projection</location>
        <location evidence="1">Cilium</location>
    </subcellularLocation>
    <subcellularLocation>
        <location evidence="2">Cytoplasm</location>
        <location evidence="2">Cytoskeleton</location>
    </subcellularLocation>
</comment>
<sequence>MEEPKSTSDTYATKGLPRRFEVPELQKGYGIEKLKQRHPFYRRTSDEYGYYPPNVHTVPKVYYPANQKFTQFLLERGMYKDTTFNI</sequence>
<dbReference type="Proteomes" id="UP000792457">
    <property type="component" value="Unassembled WGS sequence"/>
</dbReference>
<name>A0A8K0KC86_LADFU</name>
<evidence type="ECO:0000256" key="5">
    <source>
        <dbReference type="ARBA" id="ARBA00023273"/>
    </source>
</evidence>
<evidence type="ECO:0000256" key="3">
    <source>
        <dbReference type="ARBA" id="ARBA00022490"/>
    </source>
</evidence>
<keyword evidence="5" id="KW-0966">Cell projection</keyword>
<gene>
    <name evidence="7" type="ORF">J437_LFUL016174</name>
</gene>
<reference evidence="7" key="2">
    <citation type="submission" date="2017-10" db="EMBL/GenBank/DDBJ databases">
        <title>Ladona fulva Genome sequencing and assembly.</title>
        <authorList>
            <person name="Murali S."/>
            <person name="Richards S."/>
            <person name="Bandaranaike D."/>
            <person name="Bellair M."/>
            <person name="Blankenburg K."/>
            <person name="Chao H."/>
            <person name="Dinh H."/>
            <person name="Doddapaneni H."/>
            <person name="Dugan-Rocha S."/>
            <person name="Elkadiri S."/>
            <person name="Gnanaolivu R."/>
            <person name="Hernandez B."/>
            <person name="Skinner E."/>
            <person name="Javaid M."/>
            <person name="Lee S."/>
            <person name="Li M."/>
            <person name="Ming W."/>
            <person name="Munidasa M."/>
            <person name="Muniz J."/>
            <person name="Nguyen L."/>
            <person name="Hughes D."/>
            <person name="Osuji N."/>
            <person name="Pu L.-L."/>
            <person name="Puazo M."/>
            <person name="Qu C."/>
            <person name="Quiroz J."/>
            <person name="Raj R."/>
            <person name="Weissenberger G."/>
            <person name="Xin Y."/>
            <person name="Zou X."/>
            <person name="Han Y."/>
            <person name="Worley K."/>
            <person name="Muzny D."/>
            <person name="Gibbs R."/>
        </authorList>
    </citation>
    <scope>NUCLEOTIDE SEQUENCE</scope>
    <source>
        <strain evidence="7">Sampled in the wild</strain>
    </source>
</reference>
<keyword evidence="8" id="KW-1185">Reference proteome</keyword>
<evidence type="ECO:0000256" key="4">
    <source>
        <dbReference type="ARBA" id="ARBA00023212"/>
    </source>
</evidence>
<keyword evidence="4" id="KW-0206">Cytoskeleton</keyword>
<accession>A0A8K0KC86</accession>
<evidence type="ECO:0000256" key="6">
    <source>
        <dbReference type="ARBA" id="ARBA00038014"/>
    </source>
</evidence>
<evidence type="ECO:0000256" key="2">
    <source>
        <dbReference type="ARBA" id="ARBA00004245"/>
    </source>
</evidence>
<keyword evidence="3" id="KW-0963">Cytoplasm</keyword>
<evidence type="ECO:0000256" key="1">
    <source>
        <dbReference type="ARBA" id="ARBA00004138"/>
    </source>
</evidence>
<dbReference type="GO" id="GO:0005879">
    <property type="term" value="C:axonemal microtubule"/>
    <property type="evidence" value="ECO:0007669"/>
    <property type="project" value="InterPro"/>
</dbReference>
<comment type="caution">
    <text evidence="7">The sequence shown here is derived from an EMBL/GenBank/DDBJ whole genome shotgun (WGS) entry which is preliminary data.</text>
</comment>
<dbReference type="EMBL" id="KZ308616">
    <property type="protein sequence ID" value="KAG8232396.1"/>
    <property type="molecule type" value="Genomic_DNA"/>
</dbReference>